<proteinExistence type="predicted"/>
<feature type="coiled-coil region" evidence="1">
    <location>
        <begin position="9"/>
        <end position="50"/>
    </location>
</feature>
<reference evidence="2 3" key="1">
    <citation type="submission" date="2017-06" db="EMBL/GenBank/DDBJ databases">
        <title>Ant-infecting Ophiocordyceps genomes reveal a high diversity of potential behavioral manipulation genes and a possible major role for enterotoxins.</title>
        <authorList>
            <person name="De Bekker C."/>
            <person name="Evans H.C."/>
            <person name="Brachmann A."/>
            <person name="Hughes D.P."/>
        </authorList>
    </citation>
    <scope>NUCLEOTIDE SEQUENCE [LARGE SCALE GENOMIC DNA]</scope>
    <source>
        <strain evidence="2 3">1348a</strain>
    </source>
</reference>
<sequence>MRSEMRSEMRSMRTEMQAMSTKLDRLDHKVQELDHKVDRLDRRMTVSEKNSTARLRNSVIMHKSVKLTPLYSVSTGNVVQGFPSTLQHLDDMTARQVDAVLTQLEELEGGRPDARKRQLEMAMGITRRATSVE</sequence>
<keyword evidence="3" id="KW-1185">Reference proteome</keyword>
<gene>
    <name evidence="2" type="ORF">CDD82_617</name>
</gene>
<accession>A0A2C5YKX2</accession>
<evidence type="ECO:0000256" key="1">
    <source>
        <dbReference type="SAM" id="Coils"/>
    </source>
</evidence>
<name>A0A2C5YKX2_9HYPO</name>
<keyword evidence="1" id="KW-0175">Coiled coil</keyword>
<dbReference type="EMBL" id="NJEU01001152">
    <property type="protein sequence ID" value="PHH68356.1"/>
    <property type="molecule type" value="Genomic_DNA"/>
</dbReference>
<evidence type="ECO:0000313" key="2">
    <source>
        <dbReference type="EMBL" id="PHH68356.1"/>
    </source>
</evidence>
<dbReference type="Gene3D" id="1.20.1270.70">
    <property type="entry name" value="Designed single chain three-helix bundle"/>
    <property type="match status" value="1"/>
</dbReference>
<protein>
    <submittedName>
        <fullName evidence="2">Uncharacterized protein</fullName>
    </submittedName>
</protein>
<comment type="caution">
    <text evidence="2">The sequence shown here is derived from an EMBL/GenBank/DDBJ whole genome shotgun (WGS) entry which is preliminary data.</text>
</comment>
<organism evidence="2 3">
    <name type="scientific">Ophiocordyceps australis</name>
    <dbReference type="NCBI Taxonomy" id="1399860"/>
    <lineage>
        <taxon>Eukaryota</taxon>
        <taxon>Fungi</taxon>
        <taxon>Dikarya</taxon>
        <taxon>Ascomycota</taxon>
        <taxon>Pezizomycotina</taxon>
        <taxon>Sordariomycetes</taxon>
        <taxon>Hypocreomycetidae</taxon>
        <taxon>Hypocreales</taxon>
        <taxon>Ophiocordycipitaceae</taxon>
        <taxon>Ophiocordyceps</taxon>
    </lineage>
</organism>
<dbReference type="AlphaFoldDB" id="A0A2C5YKX2"/>
<dbReference type="OrthoDB" id="3641511at2759"/>
<evidence type="ECO:0000313" key="3">
    <source>
        <dbReference type="Proteomes" id="UP000224854"/>
    </source>
</evidence>
<dbReference type="Proteomes" id="UP000224854">
    <property type="component" value="Unassembled WGS sequence"/>
</dbReference>